<evidence type="ECO:0000313" key="3">
    <source>
        <dbReference type="WBParaSite" id="HPLM_0000121701-mRNA-1"/>
    </source>
</evidence>
<dbReference type="EMBL" id="UZAF01001469">
    <property type="protein sequence ID" value="VDO08424.1"/>
    <property type="molecule type" value="Genomic_DNA"/>
</dbReference>
<gene>
    <name evidence="1" type="ORF">HPLM_LOCUS1214</name>
</gene>
<reference evidence="3" key="1">
    <citation type="submission" date="2017-02" db="UniProtKB">
        <authorList>
            <consortium name="WormBaseParasite"/>
        </authorList>
    </citation>
    <scope>IDENTIFICATION</scope>
</reference>
<name>A0A0N4VV97_HAEPC</name>
<dbReference type="Proteomes" id="UP000268014">
    <property type="component" value="Unassembled WGS sequence"/>
</dbReference>
<organism evidence="3">
    <name type="scientific">Haemonchus placei</name>
    <name type="common">Barber's pole worm</name>
    <dbReference type="NCBI Taxonomy" id="6290"/>
    <lineage>
        <taxon>Eukaryota</taxon>
        <taxon>Metazoa</taxon>
        <taxon>Ecdysozoa</taxon>
        <taxon>Nematoda</taxon>
        <taxon>Chromadorea</taxon>
        <taxon>Rhabditida</taxon>
        <taxon>Rhabditina</taxon>
        <taxon>Rhabditomorpha</taxon>
        <taxon>Strongyloidea</taxon>
        <taxon>Trichostrongylidae</taxon>
        <taxon>Haemonchus</taxon>
    </lineage>
</organism>
<protein>
    <submittedName>
        <fullName evidence="3">Secreted protein</fullName>
    </submittedName>
</protein>
<proteinExistence type="predicted"/>
<evidence type="ECO:0000313" key="1">
    <source>
        <dbReference type="EMBL" id="VDO08424.1"/>
    </source>
</evidence>
<evidence type="ECO:0000313" key="2">
    <source>
        <dbReference type="Proteomes" id="UP000268014"/>
    </source>
</evidence>
<dbReference type="AlphaFoldDB" id="A0A0N4VV97"/>
<reference evidence="1 2" key="2">
    <citation type="submission" date="2018-11" db="EMBL/GenBank/DDBJ databases">
        <authorList>
            <consortium name="Pathogen Informatics"/>
        </authorList>
    </citation>
    <scope>NUCLEOTIDE SEQUENCE [LARGE SCALE GENOMIC DNA]</scope>
    <source>
        <strain evidence="1 2">MHpl1</strain>
    </source>
</reference>
<keyword evidence="2" id="KW-1185">Reference proteome</keyword>
<sequence>MRILTSYARLVSCIGSTRGCKFNVSSALKEYRTSTGKWHASSRKTTTGAVHVLEKSTIDDHDTALEVIILGFFFFIVKHCIHSSDTFFCSFIFCAVLASDCGIVG</sequence>
<dbReference type="WBParaSite" id="HPLM_0000121701-mRNA-1">
    <property type="protein sequence ID" value="HPLM_0000121701-mRNA-1"/>
    <property type="gene ID" value="HPLM_0000121701"/>
</dbReference>
<accession>A0A0N4VV97</accession>